<evidence type="ECO:0000313" key="2">
    <source>
        <dbReference type="EMBL" id="KAF1688181.1"/>
    </source>
</evidence>
<evidence type="ECO:0000259" key="1">
    <source>
        <dbReference type="Pfam" id="PF13360"/>
    </source>
</evidence>
<feature type="domain" description="Pyrrolo-quinoline quinone repeat" evidence="1">
    <location>
        <begin position="310"/>
        <end position="407"/>
    </location>
</feature>
<dbReference type="PANTHER" id="PTHR34512:SF30">
    <property type="entry name" value="OUTER MEMBRANE PROTEIN ASSEMBLY FACTOR BAMB"/>
    <property type="match status" value="1"/>
</dbReference>
<sequence length="537" mass="57157">MRRRRRGLAAARRMAPCARGNECLSLRLPRDAERPSAAPACMESRMTRKFVMLRSATASAVLALTLASAPFLVAQAQDAGSFAGYWSGEVGSERERVAIGVDLQEDGKGGLDVRLDLPVVHFDRMHVGAAHIEGGALVHPTLPMALRLEDGHLVGTLLGEDEHARLQRGAPAPVAAPVEQVPALPGPRWSTRLGGLVFASPVVSEGIAYVGTTGGTLNAVDTSDGRIVWAVGLGFPMYGAALVEGDAVYVVSDGGYLHRLDGKDGREVWRHALDDGRRPRVLPHPTVFDWDWEAPRPVLADGVVYAGGADGVLHAVDAVTGAPRWSFAGEGRIRHAVAVDPGSVYVAFESGDVHALDRASGQERWRYALGGQAAADLLVHDGKVYASGRNAYLHAIDAASGQRAWRQNFWTSWIDSAPVISDGTLYIGSSDMRRVSAIDPASGRVLWRTDVLGQTWGTPLVLGERVVVGAAAAAPYFLRHEAGLAVLDRRSGALLARLALPEGHGHQWGIAGNVSRSGDTLVAADIEGRLMGFDLPE</sequence>
<gene>
    <name evidence="2" type="ORF">B1992_01850</name>
</gene>
<dbReference type="EMBL" id="MWIP01000001">
    <property type="protein sequence ID" value="KAF1688181.1"/>
    <property type="molecule type" value="Genomic_DNA"/>
</dbReference>
<organism evidence="2 3">
    <name type="scientific">Pseudoxanthomonas broegbernensis</name>
    <dbReference type="NCBI Taxonomy" id="83619"/>
    <lineage>
        <taxon>Bacteria</taxon>
        <taxon>Pseudomonadati</taxon>
        <taxon>Pseudomonadota</taxon>
        <taxon>Gammaproteobacteria</taxon>
        <taxon>Lysobacterales</taxon>
        <taxon>Lysobacteraceae</taxon>
        <taxon>Pseudoxanthomonas</taxon>
    </lineage>
</organism>
<evidence type="ECO:0000313" key="3">
    <source>
        <dbReference type="Proteomes" id="UP000462066"/>
    </source>
</evidence>
<dbReference type="SMART" id="SM00564">
    <property type="entry name" value="PQQ"/>
    <property type="match status" value="6"/>
</dbReference>
<name>A0A7V8GQA8_9GAMM</name>
<dbReference type="Pfam" id="PF13360">
    <property type="entry name" value="PQQ_2"/>
    <property type="match status" value="2"/>
</dbReference>
<dbReference type="AlphaFoldDB" id="A0A7V8GQA8"/>
<comment type="caution">
    <text evidence="2">The sequence shown here is derived from an EMBL/GenBank/DDBJ whole genome shotgun (WGS) entry which is preliminary data.</text>
</comment>
<dbReference type="PANTHER" id="PTHR34512">
    <property type="entry name" value="CELL SURFACE PROTEIN"/>
    <property type="match status" value="1"/>
</dbReference>
<dbReference type="InterPro" id="IPR018391">
    <property type="entry name" value="PQQ_b-propeller_rpt"/>
</dbReference>
<dbReference type="Gene3D" id="2.130.10.10">
    <property type="entry name" value="YVTN repeat-like/Quinoprotein amine dehydrogenase"/>
    <property type="match status" value="2"/>
</dbReference>
<dbReference type="Proteomes" id="UP000462066">
    <property type="component" value="Unassembled WGS sequence"/>
</dbReference>
<keyword evidence="3" id="KW-1185">Reference proteome</keyword>
<reference evidence="2 3" key="1">
    <citation type="submission" date="2017-10" db="EMBL/GenBank/DDBJ databases">
        <title>Whole genome sequencing of Pseudoxanthomonas broegbernensis DSM 12573(T).</title>
        <authorList>
            <person name="Kumar S."/>
            <person name="Bansal K."/>
            <person name="Kaur A."/>
            <person name="Patil P."/>
            <person name="Sharma S."/>
            <person name="Patil P.B."/>
        </authorList>
    </citation>
    <scope>NUCLEOTIDE SEQUENCE [LARGE SCALE GENOMIC DNA]</scope>
    <source>
        <strain evidence="2 3">DSM 12573</strain>
    </source>
</reference>
<dbReference type="InterPro" id="IPR015943">
    <property type="entry name" value="WD40/YVTN_repeat-like_dom_sf"/>
</dbReference>
<accession>A0A7V8GQA8</accession>
<dbReference type="SUPFAM" id="SSF50998">
    <property type="entry name" value="Quinoprotein alcohol dehydrogenase-like"/>
    <property type="match status" value="2"/>
</dbReference>
<feature type="domain" description="Pyrrolo-quinoline quinone repeat" evidence="1">
    <location>
        <begin position="189"/>
        <end position="275"/>
    </location>
</feature>
<dbReference type="InterPro" id="IPR011047">
    <property type="entry name" value="Quinoprotein_ADH-like_sf"/>
</dbReference>
<proteinExistence type="predicted"/>
<protein>
    <recommendedName>
        <fullName evidence="1">Pyrrolo-quinoline quinone repeat domain-containing protein</fullName>
    </recommendedName>
</protein>
<dbReference type="InterPro" id="IPR002372">
    <property type="entry name" value="PQQ_rpt_dom"/>
</dbReference>